<reference evidence="2" key="1">
    <citation type="submission" date="2016-11" db="EMBL/GenBank/DDBJ databases">
        <authorList>
            <person name="Varghese N."/>
            <person name="Submissions S."/>
        </authorList>
    </citation>
    <scope>NUCLEOTIDE SEQUENCE [LARGE SCALE GENOMIC DNA]</scope>
    <source>
        <strain evidence="2">DSM 15292</strain>
    </source>
</reference>
<dbReference type="AlphaFoldDB" id="A0A1N6E2D6"/>
<dbReference type="RefSeq" id="WP_074224347.1">
    <property type="nucleotide sequence ID" value="NZ_FSRC01000001.1"/>
</dbReference>
<keyword evidence="2" id="KW-1185">Reference proteome</keyword>
<dbReference type="OrthoDB" id="1524733at2"/>
<dbReference type="Proteomes" id="UP000185221">
    <property type="component" value="Unassembled WGS sequence"/>
</dbReference>
<dbReference type="InterPro" id="IPR019734">
    <property type="entry name" value="TPR_rpt"/>
</dbReference>
<evidence type="ECO:0000313" key="2">
    <source>
        <dbReference type="Proteomes" id="UP000185221"/>
    </source>
</evidence>
<dbReference type="Gene3D" id="1.25.40.10">
    <property type="entry name" value="Tetratricopeptide repeat domain"/>
    <property type="match status" value="1"/>
</dbReference>
<dbReference type="InterPro" id="IPR011990">
    <property type="entry name" value="TPR-like_helical_dom_sf"/>
</dbReference>
<dbReference type="SUPFAM" id="SSF48452">
    <property type="entry name" value="TPR-like"/>
    <property type="match status" value="1"/>
</dbReference>
<accession>A0A1N6E2D6</accession>
<protein>
    <submittedName>
        <fullName evidence="1">Tetratricopeptide repeat-containing protein</fullName>
    </submittedName>
</protein>
<evidence type="ECO:0000313" key="1">
    <source>
        <dbReference type="EMBL" id="SIN77133.1"/>
    </source>
</evidence>
<dbReference type="Pfam" id="PF13181">
    <property type="entry name" value="TPR_8"/>
    <property type="match status" value="1"/>
</dbReference>
<sequence>MGNLDRLELLKEYAKEEPENPFNWYALAIEYLSIDPNESEKYFNKLLSSFEAYLPTYYTAASFFSEQEDLEKAKETFEKGITLAQEKQELKTLQELKNAYQNFLFENDLD</sequence>
<organism evidence="1 2">
    <name type="scientific">Algoriphagus halophilus</name>
    <dbReference type="NCBI Taxonomy" id="226505"/>
    <lineage>
        <taxon>Bacteria</taxon>
        <taxon>Pseudomonadati</taxon>
        <taxon>Bacteroidota</taxon>
        <taxon>Cytophagia</taxon>
        <taxon>Cytophagales</taxon>
        <taxon>Cyclobacteriaceae</taxon>
        <taxon>Algoriphagus</taxon>
    </lineage>
</organism>
<dbReference type="STRING" id="226505.SAMN05444394_1640"/>
<dbReference type="EMBL" id="FSRC01000001">
    <property type="protein sequence ID" value="SIN77133.1"/>
    <property type="molecule type" value="Genomic_DNA"/>
</dbReference>
<proteinExistence type="predicted"/>
<gene>
    <name evidence="1" type="ORF">SAMN05444394_1640</name>
</gene>
<name>A0A1N6E2D6_9BACT</name>